<reference evidence="1" key="4">
    <citation type="submission" date="2019-03" db="UniProtKB">
        <authorList>
            <consortium name="EnsemblPlants"/>
        </authorList>
    </citation>
    <scope>IDENTIFICATION</scope>
</reference>
<name>A0A452XXT1_AEGTS</name>
<reference evidence="2" key="2">
    <citation type="journal article" date="2017" name="Nat. Plants">
        <title>The Aegilops tauschii genome reveals multiple impacts of transposons.</title>
        <authorList>
            <person name="Zhao G."/>
            <person name="Zou C."/>
            <person name="Li K."/>
            <person name="Wang K."/>
            <person name="Li T."/>
            <person name="Gao L."/>
            <person name="Zhang X."/>
            <person name="Wang H."/>
            <person name="Yang Z."/>
            <person name="Liu X."/>
            <person name="Jiang W."/>
            <person name="Mao L."/>
            <person name="Kong X."/>
            <person name="Jiao Y."/>
            <person name="Jia J."/>
        </authorList>
    </citation>
    <scope>NUCLEOTIDE SEQUENCE [LARGE SCALE GENOMIC DNA]</scope>
    <source>
        <strain evidence="2">cv. AL8/78</strain>
    </source>
</reference>
<dbReference type="AlphaFoldDB" id="A0A452XXT1"/>
<organism evidence="1 2">
    <name type="scientific">Aegilops tauschii subsp. strangulata</name>
    <name type="common">Goatgrass</name>
    <dbReference type="NCBI Taxonomy" id="200361"/>
    <lineage>
        <taxon>Eukaryota</taxon>
        <taxon>Viridiplantae</taxon>
        <taxon>Streptophyta</taxon>
        <taxon>Embryophyta</taxon>
        <taxon>Tracheophyta</taxon>
        <taxon>Spermatophyta</taxon>
        <taxon>Magnoliopsida</taxon>
        <taxon>Liliopsida</taxon>
        <taxon>Poales</taxon>
        <taxon>Poaceae</taxon>
        <taxon>BOP clade</taxon>
        <taxon>Pooideae</taxon>
        <taxon>Triticodae</taxon>
        <taxon>Triticeae</taxon>
        <taxon>Triticinae</taxon>
        <taxon>Aegilops</taxon>
    </lineage>
</organism>
<proteinExistence type="predicted"/>
<dbReference type="Gramene" id="AET1Gv20206700.3">
    <property type="protein sequence ID" value="AET1Gv20206700.3"/>
    <property type="gene ID" value="AET1Gv20206700"/>
</dbReference>
<accession>A0A452XXT1</accession>
<evidence type="ECO:0000313" key="1">
    <source>
        <dbReference type="EnsemblPlants" id="AET1Gv20206700.3"/>
    </source>
</evidence>
<dbReference type="Proteomes" id="UP000015105">
    <property type="component" value="Chromosome 1D"/>
</dbReference>
<evidence type="ECO:0000313" key="2">
    <source>
        <dbReference type="Proteomes" id="UP000015105"/>
    </source>
</evidence>
<protein>
    <submittedName>
        <fullName evidence="1">Uncharacterized protein</fullName>
    </submittedName>
</protein>
<keyword evidence="2" id="KW-1185">Reference proteome</keyword>
<reference evidence="2" key="1">
    <citation type="journal article" date="2014" name="Science">
        <title>Ancient hybridizations among the ancestral genomes of bread wheat.</title>
        <authorList>
            <consortium name="International Wheat Genome Sequencing Consortium,"/>
            <person name="Marcussen T."/>
            <person name="Sandve S.R."/>
            <person name="Heier L."/>
            <person name="Spannagl M."/>
            <person name="Pfeifer M."/>
            <person name="Jakobsen K.S."/>
            <person name="Wulff B.B."/>
            <person name="Steuernagel B."/>
            <person name="Mayer K.F."/>
            <person name="Olsen O.A."/>
        </authorList>
    </citation>
    <scope>NUCLEOTIDE SEQUENCE [LARGE SCALE GENOMIC DNA]</scope>
    <source>
        <strain evidence="2">cv. AL8/78</strain>
    </source>
</reference>
<reference evidence="1" key="3">
    <citation type="journal article" date="2017" name="Nature">
        <title>Genome sequence of the progenitor of the wheat D genome Aegilops tauschii.</title>
        <authorList>
            <person name="Luo M.C."/>
            <person name="Gu Y.Q."/>
            <person name="Puiu D."/>
            <person name="Wang H."/>
            <person name="Twardziok S.O."/>
            <person name="Deal K.R."/>
            <person name="Huo N."/>
            <person name="Zhu T."/>
            <person name="Wang L."/>
            <person name="Wang Y."/>
            <person name="McGuire P.E."/>
            <person name="Liu S."/>
            <person name="Long H."/>
            <person name="Ramasamy R.K."/>
            <person name="Rodriguez J.C."/>
            <person name="Van S.L."/>
            <person name="Yuan L."/>
            <person name="Wang Z."/>
            <person name="Xia Z."/>
            <person name="Xiao L."/>
            <person name="Anderson O.D."/>
            <person name="Ouyang S."/>
            <person name="Liang Y."/>
            <person name="Zimin A.V."/>
            <person name="Pertea G."/>
            <person name="Qi P."/>
            <person name="Bennetzen J.L."/>
            <person name="Dai X."/>
            <person name="Dawson M.W."/>
            <person name="Muller H.G."/>
            <person name="Kugler K."/>
            <person name="Rivarola-Duarte L."/>
            <person name="Spannagl M."/>
            <person name="Mayer K.F.X."/>
            <person name="Lu F.H."/>
            <person name="Bevan M.W."/>
            <person name="Leroy P."/>
            <person name="Li P."/>
            <person name="You F.M."/>
            <person name="Sun Q."/>
            <person name="Liu Z."/>
            <person name="Lyons E."/>
            <person name="Wicker T."/>
            <person name="Salzberg S.L."/>
            <person name="Devos K.M."/>
            <person name="Dvorak J."/>
        </authorList>
    </citation>
    <scope>NUCLEOTIDE SEQUENCE [LARGE SCALE GENOMIC DNA]</scope>
    <source>
        <strain evidence="1">cv. AL8/78</strain>
    </source>
</reference>
<dbReference type="EnsemblPlants" id="AET1Gv20206700.3">
    <property type="protein sequence ID" value="AET1Gv20206700.3"/>
    <property type="gene ID" value="AET1Gv20206700"/>
</dbReference>
<sequence length="70" mass="8392">MTTRYQHQHMKQACKAFSEALRCTWSFRQDRSMVNFGMSRLGKMLPLHRYFWPRETLKHLAELLGLAFSD</sequence>
<reference evidence="1" key="5">
    <citation type="journal article" date="2021" name="G3 (Bethesda)">
        <title>Aegilops tauschii genome assembly Aet v5.0 features greater sequence contiguity and improved annotation.</title>
        <authorList>
            <person name="Wang L."/>
            <person name="Zhu T."/>
            <person name="Rodriguez J.C."/>
            <person name="Deal K.R."/>
            <person name="Dubcovsky J."/>
            <person name="McGuire P.E."/>
            <person name="Lux T."/>
            <person name="Spannagl M."/>
            <person name="Mayer K.F.X."/>
            <person name="Baldrich P."/>
            <person name="Meyers B.C."/>
            <person name="Huo N."/>
            <person name="Gu Y.Q."/>
            <person name="Zhou H."/>
            <person name="Devos K.M."/>
            <person name="Bennetzen J.L."/>
            <person name="Unver T."/>
            <person name="Budak H."/>
            <person name="Gulick P.J."/>
            <person name="Galiba G."/>
            <person name="Kalapos B."/>
            <person name="Nelson D.R."/>
            <person name="Li P."/>
            <person name="You F.M."/>
            <person name="Luo M.C."/>
            <person name="Dvorak J."/>
        </authorList>
    </citation>
    <scope>NUCLEOTIDE SEQUENCE [LARGE SCALE GENOMIC DNA]</scope>
    <source>
        <strain evidence="1">cv. AL8/78</strain>
    </source>
</reference>